<comment type="caution">
    <text evidence="6">The sequence shown here is derived from an EMBL/GenBank/DDBJ whole genome shotgun (WGS) entry which is preliminary data.</text>
</comment>
<dbReference type="Gene3D" id="3.30.390.30">
    <property type="match status" value="1"/>
</dbReference>
<comment type="cofactor">
    <cofactor evidence="1">
        <name>FAD</name>
        <dbReference type="ChEBI" id="CHEBI:57692"/>
    </cofactor>
</comment>
<organism evidence="6 7">
    <name type="scientific">Streptomyces thermoalcalitolerans</name>
    <dbReference type="NCBI Taxonomy" id="65605"/>
    <lineage>
        <taxon>Bacteria</taxon>
        <taxon>Bacillati</taxon>
        <taxon>Actinomycetota</taxon>
        <taxon>Actinomycetes</taxon>
        <taxon>Kitasatosporales</taxon>
        <taxon>Streptomycetaceae</taxon>
        <taxon>Streptomyces</taxon>
    </lineage>
</organism>
<dbReference type="InterPro" id="IPR036188">
    <property type="entry name" value="FAD/NAD-bd_sf"/>
</dbReference>
<dbReference type="Pfam" id="PF07992">
    <property type="entry name" value="Pyr_redox_2"/>
    <property type="match status" value="1"/>
</dbReference>
<dbReference type="Proteomes" id="UP001501005">
    <property type="component" value="Unassembled WGS sequence"/>
</dbReference>
<keyword evidence="2" id="KW-0285">Flavoprotein</keyword>
<keyword evidence="7" id="KW-1185">Reference proteome</keyword>
<protein>
    <submittedName>
        <fullName evidence="6">FAD-dependent oxidoreductase</fullName>
    </submittedName>
</protein>
<sequence>MSAHIAVVGASLAGLRVAEQLRAAGHTGPVTVLGDERYGPYNRPPLSKELLSAPGDPTPEELHGKVAFRRRASVADVDFRLGLPVVEADLGRGRLTLESGEAVAFDALVAATGLRPRRLDIPGPLAGRHALRTLDDCVALRGALHRGSRVVVIGAGFIGCEVAATALRQGCRVTVVEPAGAPMVRVLGAELAQAVQRHHEAAGITFVIGRFPVGFTGGTRVTGVELDDGTTLDADVAVEAVGSLPNVEWLAGNSGLDLSDGVLCDNQLLATGTDRLVAVGDVARFPNPLFDDVPRRVEHWSIPTDTAKRAAATLTALLGGHAPDPAPFTPIPSFWSDQLDLRFQSFGSPGLADEVRLEEGDPDRLPDGVLALYYRQSVHVGTVAVNLPPARQRELRGAFGALAASS</sequence>
<evidence type="ECO:0000313" key="6">
    <source>
        <dbReference type="EMBL" id="GAA0923192.1"/>
    </source>
</evidence>
<evidence type="ECO:0000256" key="4">
    <source>
        <dbReference type="ARBA" id="ARBA00023002"/>
    </source>
</evidence>
<dbReference type="PRINTS" id="PR00368">
    <property type="entry name" value="FADPNR"/>
</dbReference>
<dbReference type="PRINTS" id="PR00411">
    <property type="entry name" value="PNDRDTASEI"/>
</dbReference>
<evidence type="ECO:0000256" key="3">
    <source>
        <dbReference type="ARBA" id="ARBA00022827"/>
    </source>
</evidence>
<evidence type="ECO:0000259" key="5">
    <source>
        <dbReference type="Pfam" id="PF07992"/>
    </source>
</evidence>
<dbReference type="InterPro" id="IPR023753">
    <property type="entry name" value="FAD/NAD-binding_dom"/>
</dbReference>
<dbReference type="SUPFAM" id="SSF51905">
    <property type="entry name" value="FAD/NAD(P)-binding domain"/>
    <property type="match status" value="1"/>
</dbReference>
<feature type="domain" description="FAD/NAD(P)-binding" evidence="5">
    <location>
        <begin position="4"/>
        <end position="298"/>
    </location>
</feature>
<keyword evidence="3" id="KW-0274">FAD</keyword>
<keyword evidence="4" id="KW-0560">Oxidoreductase</keyword>
<proteinExistence type="predicted"/>
<evidence type="ECO:0000313" key="7">
    <source>
        <dbReference type="Proteomes" id="UP001501005"/>
    </source>
</evidence>
<dbReference type="RefSeq" id="WP_344052309.1">
    <property type="nucleotide sequence ID" value="NZ_BAAAHG010000041.1"/>
</dbReference>
<dbReference type="PANTHER" id="PTHR43557">
    <property type="entry name" value="APOPTOSIS-INDUCING FACTOR 1"/>
    <property type="match status" value="1"/>
</dbReference>
<gene>
    <name evidence="6" type="ORF">GCM10009549_43300</name>
</gene>
<accession>A0ABN1P772</accession>
<reference evidence="6 7" key="1">
    <citation type="journal article" date="2019" name="Int. J. Syst. Evol. Microbiol.">
        <title>The Global Catalogue of Microorganisms (GCM) 10K type strain sequencing project: providing services to taxonomists for standard genome sequencing and annotation.</title>
        <authorList>
            <consortium name="The Broad Institute Genomics Platform"/>
            <consortium name="The Broad Institute Genome Sequencing Center for Infectious Disease"/>
            <person name="Wu L."/>
            <person name="Ma J."/>
        </authorList>
    </citation>
    <scope>NUCLEOTIDE SEQUENCE [LARGE SCALE GENOMIC DNA]</scope>
    <source>
        <strain evidence="6 7">JCM 10673</strain>
    </source>
</reference>
<dbReference type="SUPFAM" id="SSF55424">
    <property type="entry name" value="FAD/NAD-linked reductases, dimerisation (C-terminal) domain"/>
    <property type="match status" value="1"/>
</dbReference>
<dbReference type="PANTHER" id="PTHR43557:SF2">
    <property type="entry name" value="RIESKE DOMAIN-CONTAINING PROTEIN-RELATED"/>
    <property type="match status" value="1"/>
</dbReference>
<dbReference type="Gene3D" id="3.50.50.60">
    <property type="entry name" value="FAD/NAD(P)-binding domain"/>
    <property type="match status" value="2"/>
</dbReference>
<name>A0ABN1P772_9ACTN</name>
<dbReference type="EMBL" id="BAAAHG010000041">
    <property type="protein sequence ID" value="GAA0923192.1"/>
    <property type="molecule type" value="Genomic_DNA"/>
</dbReference>
<dbReference type="InterPro" id="IPR016156">
    <property type="entry name" value="FAD/NAD-linked_Rdtase_dimer_sf"/>
</dbReference>
<dbReference type="InterPro" id="IPR050446">
    <property type="entry name" value="FAD-oxidoreductase/Apoptosis"/>
</dbReference>
<evidence type="ECO:0000256" key="1">
    <source>
        <dbReference type="ARBA" id="ARBA00001974"/>
    </source>
</evidence>
<evidence type="ECO:0000256" key="2">
    <source>
        <dbReference type="ARBA" id="ARBA00022630"/>
    </source>
</evidence>